<feature type="compositionally biased region" description="Polar residues" evidence="1">
    <location>
        <begin position="134"/>
        <end position="154"/>
    </location>
</feature>
<sequence length="813" mass="89036">MTQKVPIGNPALLLERQSGVLDSIPRELLLPIVSFADPRDYAQLLLASKALHRHLAPVSAVRRYFMTRFGSAAALYYALISLPSNLITRDLIRALLVTPGTKKHRGTTTFPVQRCVMQYAHLRQCASFNVPPLASTSSDSHTENATTISQPVTESDTDHVSPQLFVPWPVYALLLRLSLGTVSWLSGNHSQATSSTVPSDADLALRPRVSPLMLRLAISLDELHEEIEKNSVPAPSDDEGARKIDWATGRRRTVDQAERKLASIEGRLATAMGDIAINNSHVMFPAHPLPSTADENLFHRLSRLHPLTPFLDPFVCNLAPQSAFLAVGATLGVQSASEPRSPALAHLLDLILRRSFVPAVVPPHKLVRSCCDILANYGPGVLDLIVRRGLDLRQFNVGWEAGEDLWTQSAAGVGRVRYGSDLQNPDSAHLDATIEGLAQRFGVSDRDSLVPPPQPPRAATYITKARYTVRHVLVPLARLGVNFSTQHAHRVMLRSIAGRSTQAEVAGLLEDFEQAGWTLRGLEGKDAWMSLVGMVLERWYDEPAAQALARRIDDGWGRSFAGDPTVSGWKRGRARIIQQARIDSDRRRHGVEMLPPHVILSNEGALRIGIWASSVGTGRDNGASDDTSTDHAPQWDPSAPTELRKWIRYPVLVVRFPLAQADSGAIGYPSRDKDLKVAAMELLEAMRDYLVKLELDTVSPTLVGSILQEMAKIECEFVGFIESTEDAEDDPNPPMGSMEGTWSVRVSSAKNLFVEDTALSLISKSSENGVAVPNRVLDTIMAFVSEQEERPDLLPPAPCGHQLLTSDEVASIA</sequence>
<protein>
    <recommendedName>
        <fullName evidence="4">F-box domain-containing protein</fullName>
    </recommendedName>
</protein>
<accession>A0A139ATG4</accession>
<dbReference type="AlphaFoldDB" id="A0A139ATG4"/>
<name>A0A139ATG4_GONPJ</name>
<gene>
    <name evidence="2" type="ORF">M427DRAFT_52296</name>
</gene>
<organism evidence="2 3">
    <name type="scientific">Gonapodya prolifera (strain JEL478)</name>
    <name type="common">Monoblepharis prolifera</name>
    <dbReference type="NCBI Taxonomy" id="1344416"/>
    <lineage>
        <taxon>Eukaryota</taxon>
        <taxon>Fungi</taxon>
        <taxon>Fungi incertae sedis</taxon>
        <taxon>Chytridiomycota</taxon>
        <taxon>Chytridiomycota incertae sedis</taxon>
        <taxon>Monoblepharidomycetes</taxon>
        <taxon>Monoblepharidales</taxon>
        <taxon>Gonapodyaceae</taxon>
        <taxon>Gonapodya</taxon>
    </lineage>
</organism>
<proteinExistence type="predicted"/>
<feature type="region of interest" description="Disordered" evidence="1">
    <location>
        <begin position="133"/>
        <end position="156"/>
    </location>
</feature>
<keyword evidence="3" id="KW-1185">Reference proteome</keyword>
<dbReference type="OrthoDB" id="10589597at2759"/>
<dbReference type="EMBL" id="KQ965736">
    <property type="protein sequence ID" value="KXS20021.1"/>
    <property type="molecule type" value="Genomic_DNA"/>
</dbReference>
<evidence type="ECO:0008006" key="4">
    <source>
        <dbReference type="Google" id="ProtNLM"/>
    </source>
</evidence>
<dbReference type="Proteomes" id="UP000070544">
    <property type="component" value="Unassembled WGS sequence"/>
</dbReference>
<evidence type="ECO:0000256" key="1">
    <source>
        <dbReference type="SAM" id="MobiDB-lite"/>
    </source>
</evidence>
<reference evidence="2 3" key="1">
    <citation type="journal article" date="2015" name="Genome Biol. Evol.">
        <title>Phylogenomic analyses indicate that early fungi evolved digesting cell walls of algal ancestors of land plants.</title>
        <authorList>
            <person name="Chang Y."/>
            <person name="Wang S."/>
            <person name="Sekimoto S."/>
            <person name="Aerts A.L."/>
            <person name="Choi C."/>
            <person name="Clum A."/>
            <person name="LaButti K.M."/>
            <person name="Lindquist E.A."/>
            <person name="Yee Ngan C."/>
            <person name="Ohm R.A."/>
            <person name="Salamov A.A."/>
            <person name="Grigoriev I.V."/>
            <person name="Spatafora J.W."/>
            <person name="Berbee M.L."/>
        </authorList>
    </citation>
    <scope>NUCLEOTIDE SEQUENCE [LARGE SCALE GENOMIC DNA]</scope>
    <source>
        <strain evidence="2 3">JEL478</strain>
    </source>
</reference>
<evidence type="ECO:0000313" key="3">
    <source>
        <dbReference type="Proteomes" id="UP000070544"/>
    </source>
</evidence>
<evidence type="ECO:0000313" key="2">
    <source>
        <dbReference type="EMBL" id="KXS20021.1"/>
    </source>
</evidence>